<comment type="caution">
    <text evidence="1">The sequence shown here is derived from an EMBL/GenBank/DDBJ whole genome shotgun (WGS) entry which is preliminary data.</text>
</comment>
<evidence type="ECO:0000313" key="1">
    <source>
        <dbReference type="EMBL" id="MCS3917773.1"/>
    </source>
</evidence>
<dbReference type="Pfam" id="PF13729">
    <property type="entry name" value="TraF_2"/>
    <property type="match status" value="1"/>
</dbReference>
<keyword evidence="2" id="KW-1185">Reference proteome</keyword>
<dbReference type="EMBL" id="JANUCP010000001">
    <property type="protein sequence ID" value="MCS3917773.1"/>
    <property type="molecule type" value="Genomic_DNA"/>
</dbReference>
<dbReference type="RefSeq" id="WP_259092293.1">
    <property type="nucleotide sequence ID" value="NZ_CP130454.1"/>
</dbReference>
<reference evidence="1 2" key="1">
    <citation type="submission" date="2022-08" db="EMBL/GenBank/DDBJ databases">
        <title>Bacterial and archaeal communities from various locations to study Microbial Dark Matter (Phase II).</title>
        <authorList>
            <person name="Stepanauskas R."/>
        </authorList>
    </citation>
    <scope>NUCLEOTIDE SEQUENCE [LARGE SCALE GENOMIC DNA]</scope>
    <source>
        <strain evidence="1 2">PD1</strain>
    </source>
</reference>
<dbReference type="InterPro" id="IPR032811">
    <property type="entry name" value="Put_conjugal_transfer"/>
</dbReference>
<evidence type="ECO:0008006" key="3">
    <source>
        <dbReference type="Google" id="ProtNLM"/>
    </source>
</evidence>
<accession>A0ABT2ELE9</accession>
<sequence length="404" mass="42755">MRWLGVGCGLVALMVAVTAGFGQQVGPKFLERSFQRPGARALGMGGAYLLATDDATAVAWNPAALVNVKRFTLPVEVSGRANFNVQDVRDLGDALEDIRDEIGPSPNLLKLVGALKDVRNWALKNGAVSGGTPTTLTGSLAPVAGLTFGAYGITISSGLYSKVQIFVDQPSDPDPNDGINASQYPLNIYSRGGAVAISSLGLAHARKFPAGLSLGLAIRGVRADFIGYAASAGVNDLDAPTEGDALGYAFDEVHKTKFTLDIGAIWEPPVQPPMLKVRYAAVVRNLVPAKFNLSARDLAGNPIAGFDFSFRLNPEIDLGVLAEWKGRTNLVFELHNVTSSNGGDMTVHAGVEHWLAGNVFAVRVGYDDDKPVFGLGINLKVLRIDLAAGFKPKERAAVGISLRF</sequence>
<evidence type="ECO:0000313" key="2">
    <source>
        <dbReference type="Proteomes" id="UP001204798"/>
    </source>
</evidence>
<organism evidence="1 2">
    <name type="scientific">Candidatus Fervidibacter sacchari</name>
    <dbReference type="NCBI Taxonomy" id="1448929"/>
    <lineage>
        <taxon>Bacteria</taxon>
        <taxon>Candidatus Fervidibacterota</taxon>
        <taxon>Candidatus Fervidibacter</taxon>
    </lineage>
</organism>
<dbReference type="Gene3D" id="2.40.160.60">
    <property type="entry name" value="Outer membrane protein transport protein (OMPP1/FadL/TodX)"/>
    <property type="match status" value="1"/>
</dbReference>
<protein>
    <recommendedName>
        <fullName evidence="3">Conjugal transfer protein TraF</fullName>
    </recommendedName>
</protein>
<dbReference type="Proteomes" id="UP001204798">
    <property type="component" value="Unassembled WGS sequence"/>
</dbReference>
<proteinExistence type="predicted"/>
<name>A0ABT2ELE9_9BACT</name>
<gene>
    <name evidence="1" type="ORF">M2350_000170</name>
</gene>